<sequence>MDFLDVAKHLNEELHKKLFKLKTANSDGLLLSIIQSSNRKSSRFSHSDFQSNGNLLAVANNDAELYIVDFLLHKCWKLKKLESLVCMRFSEFNDRHILAAKSNGIIELIDIDSGIVEAKLLGHQHPVMCISFANTNACISSSKYEAIIWDLISFSKLQMLCLEKDCILKFVLFVPISNHILVCYKDDVIQIWQNGSFENLKQFQPSNWRNHSIKSLCFTRNGKVMAVSGYVPILALFQLDSWKLLKIVNLPSYIHSVKQIEFIPQNFDGGFNKLLAILAGTGIIYFYNIEDNIIISELKSLCDILSFSSPSGNVQYISCLLCSGQVEIYDTSLLLFKNEVTITEIARDDIKSSIQRPKLKNFSKKLDISEKLQNILEIDKLKLIIKEYQEFPEAFRATIWERILRLPNNVQQYNGIINHMTLVAFNQLQQQFPLEDKVSIRCLRHVLNNIGVWCPFFTQVEFLPIFLFPFVKVFHKKPIACFELCCTTIINWCQHWFEYHPLPPVNILAIIDNMLMEHDTVSLQHFAENDIKPITYSWSLLETAFSEVLTKPEWLIFWDHVFINEPGFLLCAVVAFISMNRKQFFLLKTEDEFCNFFHSQRPIEFKKFLKKTYFILNNTSGKNHPRQYLKPFASLTCGIYPAFDEYPKEIIDFQVEHINYLEEQLKETEKLREHVLRQQQKQTEIDTDQKNEEERRKIAVEKACIENIKSYQQKLKTQQEELKKMRRELVNEENAIIRHTENKLKINKHRKNAAAMELLSDGLDMTEKSNEINVSNLKESYKLQQLGLFRKSQLISKYGNGDSDKSGFTDLLFSAHKDTLLLKQHIEKAQTDLHSPRKADIALTMSALDDLINRIKSEIDVDRFSTNYNSVKENMKVHQLEKETKYLQKEVSQLLNVLNGKRVVEDSSSSSSHQCSNQGTCPNKTVRFSTSKS</sequence>
<dbReference type="SUPFAM" id="SSF47923">
    <property type="entry name" value="Ypt/Rab-GAP domain of gyp1p"/>
    <property type="match status" value="1"/>
</dbReference>
<dbReference type="InterPro" id="IPR015943">
    <property type="entry name" value="WD40/YVTN_repeat-like_dom_sf"/>
</dbReference>
<evidence type="ECO:0000256" key="9">
    <source>
        <dbReference type="SAM" id="Coils"/>
    </source>
</evidence>
<dbReference type="Proteomes" id="UP000019118">
    <property type="component" value="Unassembled WGS sequence"/>
</dbReference>
<evidence type="ECO:0000313" key="12">
    <source>
        <dbReference type="EnsemblMetazoa" id="XP_019764580.1"/>
    </source>
</evidence>
<dbReference type="GO" id="GO:0005813">
    <property type="term" value="C:centrosome"/>
    <property type="evidence" value="ECO:0007669"/>
    <property type="project" value="UniProtKB-SubCell"/>
</dbReference>
<dbReference type="InterPro" id="IPR036322">
    <property type="entry name" value="WD40_repeat_dom_sf"/>
</dbReference>
<dbReference type="Gene3D" id="1.10.472.80">
    <property type="entry name" value="Ypt/Rab-GAP domain of gyp1p, domain 3"/>
    <property type="match status" value="1"/>
</dbReference>
<evidence type="ECO:0000259" key="11">
    <source>
        <dbReference type="PROSITE" id="PS50086"/>
    </source>
</evidence>
<evidence type="ECO:0000313" key="13">
    <source>
        <dbReference type="Proteomes" id="UP000019118"/>
    </source>
</evidence>
<keyword evidence="3" id="KW-0963">Cytoplasm</keyword>
<keyword evidence="4" id="KW-0853">WD repeat</keyword>
<organism evidence="12 13">
    <name type="scientific">Dendroctonus ponderosae</name>
    <name type="common">Mountain pine beetle</name>
    <dbReference type="NCBI Taxonomy" id="77166"/>
    <lineage>
        <taxon>Eukaryota</taxon>
        <taxon>Metazoa</taxon>
        <taxon>Ecdysozoa</taxon>
        <taxon>Arthropoda</taxon>
        <taxon>Hexapoda</taxon>
        <taxon>Insecta</taxon>
        <taxon>Pterygota</taxon>
        <taxon>Neoptera</taxon>
        <taxon>Endopterygota</taxon>
        <taxon>Coleoptera</taxon>
        <taxon>Polyphaga</taxon>
        <taxon>Cucujiformia</taxon>
        <taxon>Curculionidae</taxon>
        <taxon>Scolytinae</taxon>
        <taxon>Dendroctonus</taxon>
    </lineage>
</organism>
<dbReference type="GO" id="GO:0036064">
    <property type="term" value="C:ciliary basal body"/>
    <property type="evidence" value="ECO:0007669"/>
    <property type="project" value="TreeGrafter"/>
</dbReference>
<keyword evidence="7" id="KW-0206">Cytoskeleton</keyword>
<proteinExistence type="predicted"/>
<evidence type="ECO:0000256" key="7">
    <source>
        <dbReference type="ARBA" id="ARBA00023212"/>
    </source>
</evidence>
<keyword evidence="6 9" id="KW-0175">Coiled coil</keyword>
<dbReference type="PANTHER" id="PTHR19853">
    <property type="entry name" value="WD REPEAT CONTAINING PROTEIN 3 WDR3"/>
    <property type="match status" value="1"/>
</dbReference>
<feature type="compositionally biased region" description="Polar residues" evidence="10">
    <location>
        <begin position="913"/>
        <end position="933"/>
    </location>
</feature>
<evidence type="ECO:0000256" key="4">
    <source>
        <dbReference type="ARBA" id="ARBA00022574"/>
    </source>
</evidence>
<feature type="region of interest" description="Disordered" evidence="10">
    <location>
        <begin position="907"/>
        <end position="933"/>
    </location>
</feature>
<dbReference type="GO" id="GO:0060271">
    <property type="term" value="P:cilium assembly"/>
    <property type="evidence" value="ECO:0007669"/>
    <property type="project" value="TreeGrafter"/>
</dbReference>
<dbReference type="Gene3D" id="2.130.10.10">
    <property type="entry name" value="YVTN repeat-like/Quinoprotein amine dehydrogenase"/>
    <property type="match status" value="1"/>
</dbReference>
<dbReference type="InterPro" id="IPR000195">
    <property type="entry name" value="Rab-GAP-TBC_dom"/>
</dbReference>
<dbReference type="PANTHER" id="PTHR19853:SF1">
    <property type="entry name" value="TBC1 DOMAIN FAMILY MEMBER 31"/>
    <property type="match status" value="1"/>
</dbReference>
<protein>
    <recommendedName>
        <fullName evidence="11">Rab-GAP TBC domain-containing protein</fullName>
    </recommendedName>
</protein>
<name>A0AAR5PU94_DENPD</name>
<dbReference type="AlphaFoldDB" id="A0AAR5PU94"/>
<keyword evidence="8" id="KW-0966">Cell projection</keyword>
<evidence type="ECO:0000256" key="3">
    <source>
        <dbReference type="ARBA" id="ARBA00022490"/>
    </source>
</evidence>
<dbReference type="InterPro" id="IPR035969">
    <property type="entry name" value="Rab-GAP_TBC_sf"/>
</dbReference>
<feature type="domain" description="Rab-GAP TBC" evidence="11">
    <location>
        <begin position="390"/>
        <end position="565"/>
    </location>
</feature>
<dbReference type="EnsemblMetazoa" id="XM_019909021.1">
    <property type="protein sequence ID" value="XP_019764580.1"/>
    <property type="gene ID" value="LOC109540597"/>
</dbReference>
<accession>A0AAR5PU94</accession>
<evidence type="ECO:0000256" key="6">
    <source>
        <dbReference type="ARBA" id="ARBA00023054"/>
    </source>
</evidence>
<reference evidence="12" key="2">
    <citation type="submission" date="2024-08" db="UniProtKB">
        <authorList>
            <consortium name="EnsemblMetazoa"/>
        </authorList>
    </citation>
    <scope>IDENTIFICATION</scope>
</reference>
<feature type="coiled-coil region" evidence="9">
    <location>
        <begin position="658"/>
        <end position="742"/>
    </location>
</feature>
<evidence type="ECO:0000256" key="10">
    <source>
        <dbReference type="SAM" id="MobiDB-lite"/>
    </source>
</evidence>
<comment type="subcellular location">
    <subcellularLocation>
        <location evidence="1">Cell projection</location>
        <location evidence="1">Cilium</location>
    </subcellularLocation>
    <subcellularLocation>
        <location evidence="2">Cytoplasm</location>
        <location evidence="2">Cytoskeleton</location>
        <location evidence="2">Microtubule organizing center</location>
        <location evidence="2">Centrosome</location>
    </subcellularLocation>
</comment>
<evidence type="ECO:0000256" key="5">
    <source>
        <dbReference type="ARBA" id="ARBA00022737"/>
    </source>
</evidence>
<reference evidence="13" key="1">
    <citation type="journal article" date="2013" name="Genome Biol.">
        <title>Draft genome of the mountain pine beetle, Dendroctonus ponderosae Hopkins, a major forest pest.</title>
        <authorList>
            <person name="Keeling C.I."/>
            <person name="Yuen M.M."/>
            <person name="Liao N.Y."/>
            <person name="Docking T.R."/>
            <person name="Chan S.K."/>
            <person name="Taylor G.A."/>
            <person name="Palmquist D.L."/>
            <person name="Jackman S.D."/>
            <person name="Nguyen A."/>
            <person name="Li M."/>
            <person name="Henderson H."/>
            <person name="Janes J.K."/>
            <person name="Zhao Y."/>
            <person name="Pandoh P."/>
            <person name="Moore R."/>
            <person name="Sperling F.A."/>
            <person name="Huber D.P."/>
            <person name="Birol I."/>
            <person name="Jones S.J."/>
            <person name="Bohlmann J."/>
        </authorList>
    </citation>
    <scope>NUCLEOTIDE SEQUENCE</scope>
</reference>
<evidence type="ECO:0000256" key="1">
    <source>
        <dbReference type="ARBA" id="ARBA00004138"/>
    </source>
</evidence>
<evidence type="ECO:0000256" key="8">
    <source>
        <dbReference type="ARBA" id="ARBA00023273"/>
    </source>
</evidence>
<dbReference type="InterPro" id="IPR051570">
    <property type="entry name" value="TBC1_cilium_biogenesis"/>
</dbReference>
<evidence type="ECO:0000256" key="2">
    <source>
        <dbReference type="ARBA" id="ARBA00004300"/>
    </source>
</evidence>
<keyword evidence="13" id="KW-1185">Reference proteome</keyword>
<dbReference type="SUPFAM" id="SSF50978">
    <property type="entry name" value="WD40 repeat-like"/>
    <property type="match status" value="1"/>
</dbReference>
<keyword evidence="5" id="KW-0677">Repeat</keyword>
<dbReference type="PROSITE" id="PS50086">
    <property type="entry name" value="TBC_RABGAP"/>
    <property type="match status" value="1"/>
</dbReference>